<dbReference type="CDD" id="cd06170">
    <property type="entry name" value="LuxR_C_like"/>
    <property type="match status" value="1"/>
</dbReference>
<dbReference type="Gene3D" id="1.10.10.10">
    <property type="entry name" value="Winged helix-like DNA-binding domain superfamily/Winged helix DNA-binding domain"/>
    <property type="match status" value="1"/>
</dbReference>
<accession>A0AAV3U4A3</accession>
<feature type="domain" description="HTH luxR-type" evidence="4">
    <location>
        <begin position="196"/>
        <end position="261"/>
    </location>
</feature>
<keyword evidence="3" id="KW-0804">Transcription</keyword>
<name>A0AAV3U4A3_9ALTE</name>
<evidence type="ECO:0000259" key="4">
    <source>
        <dbReference type="PROSITE" id="PS50043"/>
    </source>
</evidence>
<dbReference type="PRINTS" id="PR00038">
    <property type="entry name" value="HTHLUXR"/>
</dbReference>
<dbReference type="RefSeq" id="WP_345423470.1">
    <property type="nucleotide sequence ID" value="NZ_AP031496.1"/>
</dbReference>
<proteinExistence type="predicted"/>
<dbReference type="PANTHER" id="PTHR44688:SF16">
    <property type="entry name" value="DNA-BINDING TRANSCRIPTIONAL ACTIVATOR DEVR_DOSR"/>
    <property type="match status" value="1"/>
</dbReference>
<evidence type="ECO:0000256" key="2">
    <source>
        <dbReference type="ARBA" id="ARBA00023125"/>
    </source>
</evidence>
<evidence type="ECO:0000256" key="3">
    <source>
        <dbReference type="ARBA" id="ARBA00023163"/>
    </source>
</evidence>
<dbReference type="Pfam" id="PF00196">
    <property type="entry name" value="GerE"/>
    <property type="match status" value="1"/>
</dbReference>
<protein>
    <recommendedName>
        <fullName evidence="4">HTH luxR-type domain-containing protein</fullName>
    </recommendedName>
</protein>
<reference evidence="6" key="1">
    <citation type="journal article" date="2019" name="Int. J. Syst. Evol. Microbiol.">
        <title>The Global Catalogue of Microorganisms (GCM) 10K type strain sequencing project: providing services to taxonomists for standard genome sequencing and annotation.</title>
        <authorList>
            <consortium name="The Broad Institute Genomics Platform"/>
            <consortium name="The Broad Institute Genome Sequencing Center for Infectious Disease"/>
            <person name="Wu L."/>
            <person name="Ma J."/>
        </authorList>
    </citation>
    <scope>NUCLEOTIDE SEQUENCE [LARGE SCALE GENOMIC DNA]</scope>
    <source>
        <strain evidence="6">JCM 19134</strain>
    </source>
</reference>
<gene>
    <name evidence="5" type="ORF">GCM10025791_28420</name>
</gene>
<evidence type="ECO:0000313" key="6">
    <source>
        <dbReference type="Proteomes" id="UP001409585"/>
    </source>
</evidence>
<dbReference type="AlphaFoldDB" id="A0AAV3U4A3"/>
<organism evidence="5 6">
    <name type="scientific">Halioxenophilus aromaticivorans</name>
    <dbReference type="NCBI Taxonomy" id="1306992"/>
    <lineage>
        <taxon>Bacteria</taxon>
        <taxon>Pseudomonadati</taxon>
        <taxon>Pseudomonadota</taxon>
        <taxon>Gammaproteobacteria</taxon>
        <taxon>Alteromonadales</taxon>
        <taxon>Alteromonadaceae</taxon>
        <taxon>Halioxenophilus</taxon>
    </lineage>
</organism>
<dbReference type="SMART" id="SM00421">
    <property type="entry name" value="HTH_LUXR"/>
    <property type="match status" value="1"/>
</dbReference>
<dbReference type="GO" id="GO:0006355">
    <property type="term" value="P:regulation of DNA-templated transcription"/>
    <property type="evidence" value="ECO:0007669"/>
    <property type="project" value="InterPro"/>
</dbReference>
<dbReference type="PANTHER" id="PTHR44688">
    <property type="entry name" value="DNA-BINDING TRANSCRIPTIONAL ACTIVATOR DEVR_DOSR"/>
    <property type="match status" value="1"/>
</dbReference>
<evidence type="ECO:0000256" key="1">
    <source>
        <dbReference type="ARBA" id="ARBA00023015"/>
    </source>
</evidence>
<comment type="caution">
    <text evidence="5">The sequence shown here is derived from an EMBL/GenBank/DDBJ whole genome shotgun (WGS) entry which is preliminary data.</text>
</comment>
<keyword evidence="1" id="KW-0805">Transcription regulation</keyword>
<dbReference type="EMBL" id="BAABLX010000026">
    <property type="protein sequence ID" value="GAA4947210.1"/>
    <property type="molecule type" value="Genomic_DNA"/>
</dbReference>
<dbReference type="SUPFAM" id="SSF46894">
    <property type="entry name" value="C-terminal effector domain of the bipartite response regulators"/>
    <property type="match status" value="1"/>
</dbReference>
<keyword evidence="6" id="KW-1185">Reference proteome</keyword>
<dbReference type="Proteomes" id="UP001409585">
    <property type="component" value="Unassembled WGS sequence"/>
</dbReference>
<dbReference type="PROSITE" id="PS00622">
    <property type="entry name" value="HTH_LUXR_1"/>
    <property type="match status" value="1"/>
</dbReference>
<dbReference type="InterPro" id="IPR000792">
    <property type="entry name" value="Tscrpt_reg_LuxR_C"/>
</dbReference>
<sequence>MNYSFEIMNQGHSRNVLRRSDADGISLFLYSNAPNSQSSVYFIFDWQTPQGAIQLYQSKLFQHDLSLPRGRTEQADKWSVPTLKRSKEFFTPFCYRARDNPNAQAVGSSHNPSDSNYWNGLSRYGYHQTCSMSLSLSRTKHLVVGFQSTTSMKNLRVDRAMPAVEEWLLDARDFIVDTSLTTCMSGVSENDLAENLRKSSSALSAREAQVVCEVLKGLSNKEISSNLSLSEYTVENHLKRIYKKFGVKNRTALSAALNSKDFSI</sequence>
<dbReference type="InterPro" id="IPR036388">
    <property type="entry name" value="WH-like_DNA-bd_sf"/>
</dbReference>
<evidence type="ECO:0000313" key="5">
    <source>
        <dbReference type="EMBL" id="GAA4947210.1"/>
    </source>
</evidence>
<dbReference type="InterPro" id="IPR016032">
    <property type="entry name" value="Sig_transdc_resp-reg_C-effctor"/>
</dbReference>
<dbReference type="PROSITE" id="PS50043">
    <property type="entry name" value="HTH_LUXR_2"/>
    <property type="match status" value="1"/>
</dbReference>
<keyword evidence="2" id="KW-0238">DNA-binding</keyword>
<dbReference type="GO" id="GO:0003677">
    <property type="term" value="F:DNA binding"/>
    <property type="evidence" value="ECO:0007669"/>
    <property type="project" value="UniProtKB-KW"/>
</dbReference>